<dbReference type="SMART" id="SM00339">
    <property type="entry name" value="FH"/>
    <property type="match status" value="1"/>
</dbReference>
<protein>
    <recommendedName>
        <fullName evidence="6">Fork-head domain-containing protein</fullName>
    </recommendedName>
</protein>
<feature type="region of interest" description="Disordered" evidence="5">
    <location>
        <begin position="294"/>
        <end position="329"/>
    </location>
</feature>
<dbReference type="EMBL" id="CAJNOC010001159">
    <property type="protein sequence ID" value="CAF0840570.1"/>
    <property type="molecule type" value="Genomic_DNA"/>
</dbReference>
<dbReference type="PANTHER" id="PTHR11829">
    <property type="entry name" value="FORKHEAD BOX PROTEIN"/>
    <property type="match status" value="1"/>
</dbReference>
<feature type="compositionally biased region" description="Polar residues" evidence="5">
    <location>
        <begin position="309"/>
        <end position="329"/>
    </location>
</feature>
<feature type="compositionally biased region" description="Low complexity" evidence="5">
    <location>
        <begin position="294"/>
        <end position="308"/>
    </location>
</feature>
<dbReference type="Gene3D" id="1.10.10.10">
    <property type="entry name" value="Winged helix-like DNA-binding domain superfamily/Winged helix DNA-binding domain"/>
    <property type="match status" value="1"/>
</dbReference>
<name>A0A813VEE8_9BILA</name>
<dbReference type="GO" id="GO:0009653">
    <property type="term" value="P:anatomical structure morphogenesis"/>
    <property type="evidence" value="ECO:0007669"/>
    <property type="project" value="TreeGrafter"/>
</dbReference>
<proteinExistence type="predicted"/>
<comment type="caution">
    <text evidence="7">The sequence shown here is derived from an EMBL/GenBank/DDBJ whole genome shotgun (WGS) entry which is preliminary data.</text>
</comment>
<evidence type="ECO:0000313" key="8">
    <source>
        <dbReference type="Proteomes" id="UP000663879"/>
    </source>
</evidence>
<keyword evidence="3 4" id="KW-0539">Nucleus</keyword>
<feature type="compositionally biased region" description="Basic and acidic residues" evidence="5">
    <location>
        <begin position="204"/>
        <end position="213"/>
    </location>
</feature>
<dbReference type="AlphaFoldDB" id="A0A813VEE8"/>
<dbReference type="PROSITE" id="PS50039">
    <property type="entry name" value="FORK_HEAD_3"/>
    <property type="match status" value="1"/>
</dbReference>
<dbReference type="FunFam" id="1.10.10.10:FF:000042">
    <property type="entry name" value="hepatocyte nuclear factor 3-beta"/>
    <property type="match status" value="1"/>
</dbReference>
<accession>A0A813VEE8</accession>
<feature type="region of interest" description="Disordered" evidence="5">
    <location>
        <begin position="172"/>
        <end position="213"/>
    </location>
</feature>
<dbReference type="InterPro" id="IPR036388">
    <property type="entry name" value="WH-like_DNA-bd_sf"/>
</dbReference>
<dbReference type="OrthoDB" id="5954824at2759"/>
<dbReference type="GO" id="GO:0030154">
    <property type="term" value="P:cell differentiation"/>
    <property type="evidence" value="ECO:0007669"/>
    <property type="project" value="TreeGrafter"/>
</dbReference>
<dbReference type="PRINTS" id="PR00053">
    <property type="entry name" value="FORKHEAD"/>
</dbReference>
<dbReference type="GO" id="GO:0000978">
    <property type="term" value="F:RNA polymerase II cis-regulatory region sequence-specific DNA binding"/>
    <property type="evidence" value="ECO:0007669"/>
    <property type="project" value="TreeGrafter"/>
</dbReference>
<gene>
    <name evidence="7" type="ORF">OXX778_LOCUS8433</name>
</gene>
<dbReference type="SUPFAM" id="SSF46785">
    <property type="entry name" value="Winged helix' DNA-binding domain"/>
    <property type="match status" value="1"/>
</dbReference>
<evidence type="ECO:0000256" key="2">
    <source>
        <dbReference type="ARBA" id="ARBA00023125"/>
    </source>
</evidence>
<dbReference type="InterPro" id="IPR036390">
    <property type="entry name" value="WH_DNA-bd_sf"/>
</dbReference>
<feature type="domain" description="Fork-head" evidence="6">
    <location>
        <begin position="72"/>
        <end position="166"/>
    </location>
</feature>
<feature type="region of interest" description="Disordered" evidence="5">
    <location>
        <begin position="30"/>
        <end position="58"/>
    </location>
</feature>
<dbReference type="GO" id="GO:0000981">
    <property type="term" value="F:DNA-binding transcription factor activity, RNA polymerase II-specific"/>
    <property type="evidence" value="ECO:0007669"/>
    <property type="project" value="TreeGrafter"/>
</dbReference>
<evidence type="ECO:0000256" key="5">
    <source>
        <dbReference type="SAM" id="MobiDB-lite"/>
    </source>
</evidence>
<keyword evidence="8" id="KW-1185">Reference proteome</keyword>
<reference evidence="7" key="1">
    <citation type="submission" date="2021-02" db="EMBL/GenBank/DDBJ databases">
        <authorList>
            <person name="Nowell W R."/>
        </authorList>
    </citation>
    <scope>NUCLEOTIDE SEQUENCE</scope>
    <source>
        <strain evidence="7">Ploen Becks lab</strain>
    </source>
</reference>
<comment type="subcellular location">
    <subcellularLocation>
        <location evidence="1 4">Nucleus</location>
    </subcellularLocation>
</comment>
<dbReference type="Proteomes" id="UP000663879">
    <property type="component" value="Unassembled WGS sequence"/>
</dbReference>
<feature type="compositionally biased region" description="Low complexity" evidence="5">
    <location>
        <begin position="30"/>
        <end position="50"/>
    </location>
</feature>
<dbReference type="PROSITE" id="PS00658">
    <property type="entry name" value="FORK_HEAD_2"/>
    <property type="match status" value="1"/>
</dbReference>
<organism evidence="7 8">
    <name type="scientific">Brachionus calyciflorus</name>
    <dbReference type="NCBI Taxonomy" id="104777"/>
    <lineage>
        <taxon>Eukaryota</taxon>
        <taxon>Metazoa</taxon>
        <taxon>Spiralia</taxon>
        <taxon>Gnathifera</taxon>
        <taxon>Rotifera</taxon>
        <taxon>Eurotatoria</taxon>
        <taxon>Monogononta</taxon>
        <taxon>Pseudotrocha</taxon>
        <taxon>Ploima</taxon>
        <taxon>Brachionidae</taxon>
        <taxon>Brachionus</taxon>
    </lineage>
</organism>
<evidence type="ECO:0000313" key="7">
    <source>
        <dbReference type="EMBL" id="CAF0840570.1"/>
    </source>
</evidence>
<evidence type="ECO:0000256" key="3">
    <source>
        <dbReference type="ARBA" id="ARBA00023242"/>
    </source>
</evidence>
<evidence type="ECO:0000256" key="1">
    <source>
        <dbReference type="ARBA" id="ARBA00004123"/>
    </source>
</evidence>
<evidence type="ECO:0000256" key="4">
    <source>
        <dbReference type="PROSITE-ProRule" id="PRU00089"/>
    </source>
</evidence>
<evidence type="ECO:0000259" key="6">
    <source>
        <dbReference type="PROSITE" id="PS50039"/>
    </source>
</evidence>
<dbReference type="InterPro" id="IPR030456">
    <property type="entry name" value="TF_fork_head_CS_2"/>
</dbReference>
<sequence length="329" mass="38488">MSNIQAVFNSQLGVLTQKCSNYAYETDSGSSSFSSQPSPNNNSLINSPESNKPDLSNFPSLFQPRRSNTYAKPHYSYIALIAMAIQKSKTGMVTLNDIYTYIMDTFPYYRQNQQRWQNSIRHSLSFNDCFIKVPRSADKPGKGSYWALHSKAINMFENGCFLRRQKRFKIEEKNQQNEEENNLVERPKKKQKLDKSSDEISSVHNEESKPEVKYQDSYYNNNVTPSQTLNQPIPSYPYFNYDHFQNTNYSNFSTMYNQYNSYLNEYQTKQQQQQQPDQFYNQYSHNYLFNNYYSNNNNNNVDNSVANSLDTSNNNTQMSYANLNSSNYV</sequence>
<dbReference type="PANTHER" id="PTHR11829:SF380">
    <property type="entry name" value="PROTEIN FORK HEAD"/>
    <property type="match status" value="1"/>
</dbReference>
<dbReference type="InterPro" id="IPR050211">
    <property type="entry name" value="FOX_domain-containing"/>
</dbReference>
<dbReference type="GO" id="GO:0005634">
    <property type="term" value="C:nucleus"/>
    <property type="evidence" value="ECO:0007669"/>
    <property type="project" value="UniProtKB-SubCell"/>
</dbReference>
<dbReference type="Pfam" id="PF00250">
    <property type="entry name" value="Forkhead"/>
    <property type="match status" value="1"/>
</dbReference>
<keyword evidence="2 4" id="KW-0238">DNA-binding</keyword>
<dbReference type="InterPro" id="IPR001766">
    <property type="entry name" value="Fork_head_dom"/>
</dbReference>
<feature type="DNA-binding region" description="Fork-head" evidence="4">
    <location>
        <begin position="72"/>
        <end position="166"/>
    </location>
</feature>